<accession>A0A8J3P0K3</accession>
<proteinExistence type="predicted"/>
<protein>
    <recommendedName>
        <fullName evidence="3">Protein phosphatase 2C-like protein</fullName>
    </recommendedName>
</protein>
<dbReference type="EMBL" id="BONH01000021">
    <property type="protein sequence ID" value="GIF99402.1"/>
    <property type="molecule type" value="Genomic_DNA"/>
</dbReference>
<dbReference type="SUPFAM" id="SSF81606">
    <property type="entry name" value="PP2C-like"/>
    <property type="match status" value="1"/>
</dbReference>
<reference evidence="1 2" key="1">
    <citation type="submission" date="2021-01" db="EMBL/GenBank/DDBJ databases">
        <title>Whole genome shotgun sequence of Catellatospora citrea NBRC 14495.</title>
        <authorList>
            <person name="Komaki H."/>
            <person name="Tamura T."/>
        </authorList>
    </citation>
    <scope>NUCLEOTIDE SEQUENCE [LARGE SCALE GENOMIC DNA]</scope>
    <source>
        <strain evidence="1 2">NBRC 14495</strain>
    </source>
</reference>
<evidence type="ECO:0000313" key="2">
    <source>
        <dbReference type="Proteomes" id="UP000659904"/>
    </source>
</evidence>
<evidence type="ECO:0000313" key="1">
    <source>
        <dbReference type="EMBL" id="GIF99402.1"/>
    </source>
</evidence>
<keyword evidence="2" id="KW-1185">Reference proteome</keyword>
<dbReference type="AlphaFoldDB" id="A0A8J3P0K3"/>
<name>A0A8J3P0K3_9ACTN</name>
<evidence type="ECO:0008006" key="3">
    <source>
        <dbReference type="Google" id="ProtNLM"/>
    </source>
</evidence>
<dbReference type="Proteomes" id="UP000659904">
    <property type="component" value="Unassembled WGS sequence"/>
</dbReference>
<organism evidence="1 2">
    <name type="scientific">Catellatospora citrea</name>
    <dbReference type="NCBI Taxonomy" id="53366"/>
    <lineage>
        <taxon>Bacteria</taxon>
        <taxon>Bacillati</taxon>
        <taxon>Actinomycetota</taxon>
        <taxon>Actinomycetes</taxon>
        <taxon>Micromonosporales</taxon>
        <taxon>Micromonosporaceae</taxon>
        <taxon>Catellatospora</taxon>
    </lineage>
</organism>
<dbReference type="InterPro" id="IPR036457">
    <property type="entry name" value="PPM-type-like_dom_sf"/>
</dbReference>
<dbReference type="RefSeq" id="WP_239165578.1">
    <property type="nucleotide sequence ID" value="NZ_BONH01000021.1"/>
</dbReference>
<comment type="caution">
    <text evidence="1">The sequence shown here is derived from an EMBL/GenBank/DDBJ whole genome shotgun (WGS) entry which is preliminary data.</text>
</comment>
<sequence length="264" mass="27592">MRVAMASAAAHHGRVNEDFTAATATAAVLVDGAGIPGAEAVCRHGVAWYAVRLGGSLLGLLSLHPDRSLTAVLAAAVEQVTGEHRDTCDVADPISPSAAVAVLRLSGDRLDHLVLGDAVLVLDRAADTPLVVTDPREVVIARTYESRLVGKAEGSEEYRRILRELRARRNRPGGFWVAKDDPRAADEALTGSCATADLSGAALLSNGASRFVDRFGLTDWPGALAVLAADGPAAVIDRVRQAEGRHATTADDATIAYCTALDEV</sequence>
<gene>
    <name evidence="1" type="ORF">Cci01nite_44960</name>
</gene>